<evidence type="ECO:0000256" key="1">
    <source>
        <dbReference type="SAM" id="SignalP"/>
    </source>
</evidence>
<dbReference type="EMBL" id="SHKM01000001">
    <property type="protein sequence ID" value="RZT89692.1"/>
    <property type="molecule type" value="Genomic_DNA"/>
</dbReference>
<feature type="chain" id="PRO_5046917620" description="MetA-pathway of phenol degradation" evidence="1">
    <location>
        <begin position="19"/>
        <end position="230"/>
    </location>
</feature>
<sequence>MFIRCLALFLLLPSLAFAARPFVTDDARLTTAGSCQLESWARIYPQSRELWMLPACNPGGNFEITAGAGMAHNDHAPRSDDYVLQAKTLFKPLESNGWGWGLAVGKIAHPGVNAGPNLLGNTYAYLPASFSFLDDRVVLHTNVGWLKDRASQRHNLTWGLGGEWWVHERASLIAESFGDNRVKPYWQTGLRFFVVPERVQVDATVGRQVDGGRDSQWFSVGLRLTPDRFF</sequence>
<accession>A0ABY0IRF9</accession>
<gene>
    <name evidence="2" type="ORF">EV678_0485</name>
</gene>
<evidence type="ECO:0000313" key="2">
    <source>
        <dbReference type="EMBL" id="RZT89692.1"/>
    </source>
</evidence>
<evidence type="ECO:0008006" key="4">
    <source>
        <dbReference type="Google" id="ProtNLM"/>
    </source>
</evidence>
<dbReference type="RefSeq" id="WP_014237355.1">
    <property type="nucleotide sequence ID" value="NZ_SHKM01000001.1"/>
</dbReference>
<organism evidence="2 3">
    <name type="scientific">Azospira oryzae</name>
    <dbReference type="NCBI Taxonomy" id="146939"/>
    <lineage>
        <taxon>Bacteria</taxon>
        <taxon>Pseudomonadati</taxon>
        <taxon>Pseudomonadota</taxon>
        <taxon>Betaproteobacteria</taxon>
        <taxon>Rhodocyclales</taxon>
        <taxon>Rhodocyclaceae</taxon>
        <taxon>Azospira</taxon>
    </lineage>
</organism>
<evidence type="ECO:0000313" key="3">
    <source>
        <dbReference type="Proteomes" id="UP000292136"/>
    </source>
</evidence>
<dbReference type="Proteomes" id="UP000292136">
    <property type="component" value="Unassembled WGS sequence"/>
</dbReference>
<protein>
    <recommendedName>
        <fullName evidence="4">MetA-pathway of phenol degradation</fullName>
    </recommendedName>
</protein>
<comment type="caution">
    <text evidence="2">The sequence shown here is derived from an EMBL/GenBank/DDBJ whole genome shotgun (WGS) entry which is preliminary data.</text>
</comment>
<keyword evidence="3" id="KW-1185">Reference proteome</keyword>
<keyword evidence="1" id="KW-0732">Signal</keyword>
<reference evidence="2 3" key="1">
    <citation type="submission" date="2019-02" db="EMBL/GenBank/DDBJ databases">
        <title>Genomic Encyclopedia of Type Strains, Phase IV (KMG-IV): sequencing the most valuable type-strain genomes for metagenomic binning, comparative biology and taxonomic classification.</title>
        <authorList>
            <person name="Goeker M."/>
        </authorList>
    </citation>
    <scope>NUCLEOTIDE SEQUENCE [LARGE SCALE GENOMIC DNA]</scope>
    <source>
        <strain evidence="2 3">DSM 21223</strain>
    </source>
</reference>
<proteinExistence type="predicted"/>
<name>A0ABY0IRF9_9RHOO</name>
<feature type="signal peptide" evidence="1">
    <location>
        <begin position="1"/>
        <end position="18"/>
    </location>
</feature>